<protein>
    <submittedName>
        <fullName evidence="12">Putative non-specific serine/threonine protein kinase</fullName>
        <ecNumber evidence="12">2.7.11.1</ecNumber>
    </submittedName>
</protein>
<dbReference type="Pfam" id="PF23598">
    <property type="entry name" value="LRR_14"/>
    <property type="match status" value="1"/>
</dbReference>
<accession>A0A2P6QNJ3</accession>
<proteinExistence type="inferred from homology"/>
<evidence type="ECO:0000256" key="3">
    <source>
        <dbReference type="ARBA" id="ARBA00022475"/>
    </source>
</evidence>
<dbReference type="PANTHER" id="PTHR48062:SF52">
    <property type="entry name" value="RECEPTOR-LIKE PROTEIN 8-RELATED"/>
    <property type="match status" value="1"/>
</dbReference>
<dbReference type="Gene3D" id="3.80.10.10">
    <property type="entry name" value="Ribonuclease Inhibitor"/>
    <property type="match status" value="2"/>
</dbReference>
<keyword evidence="12" id="KW-0723">Serine/threonine-protein kinase</keyword>
<gene>
    <name evidence="12" type="ORF">RchiOBHm_Chr5g0083451</name>
</gene>
<evidence type="ECO:0000256" key="2">
    <source>
        <dbReference type="ARBA" id="ARBA00009592"/>
    </source>
</evidence>
<evidence type="ECO:0000256" key="8">
    <source>
        <dbReference type="ARBA" id="ARBA00022989"/>
    </source>
</evidence>
<dbReference type="AlphaFoldDB" id="A0A2P6QNJ3"/>
<keyword evidence="12" id="KW-0808">Transferase</keyword>
<dbReference type="InterPro" id="IPR055414">
    <property type="entry name" value="LRR_R13L4/SHOC2-like"/>
</dbReference>
<reference evidence="12 13" key="1">
    <citation type="journal article" date="2018" name="Nat. Genet.">
        <title>The Rosa genome provides new insights in the design of modern roses.</title>
        <authorList>
            <person name="Bendahmane M."/>
        </authorList>
    </citation>
    <scope>NUCLEOTIDE SEQUENCE [LARGE SCALE GENOMIC DNA]</scope>
    <source>
        <strain evidence="13">cv. Old Blush</strain>
    </source>
</reference>
<dbReference type="PANTHER" id="PTHR48062">
    <property type="entry name" value="RECEPTOR-LIKE PROTEIN 14"/>
    <property type="match status" value="1"/>
</dbReference>
<name>A0A2P6QNJ3_ROSCH</name>
<keyword evidence="8" id="KW-1133">Transmembrane helix</keyword>
<comment type="subcellular location">
    <subcellularLocation>
        <location evidence="1">Cell membrane</location>
    </subcellularLocation>
    <subcellularLocation>
        <location evidence="10">Endomembrane system</location>
        <topology evidence="10">Single-pass membrane protein</topology>
    </subcellularLocation>
</comment>
<dbReference type="EC" id="2.7.11.1" evidence="12"/>
<organism evidence="12 13">
    <name type="scientific">Rosa chinensis</name>
    <name type="common">China rose</name>
    <dbReference type="NCBI Taxonomy" id="74649"/>
    <lineage>
        <taxon>Eukaryota</taxon>
        <taxon>Viridiplantae</taxon>
        <taxon>Streptophyta</taxon>
        <taxon>Embryophyta</taxon>
        <taxon>Tracheophyta</taxon>
        <taxon>Spermatophyta</taxon>
        <taxon>Magnoliopsida</taxon>
        <taxon>eudicotyledons</taxon>
        <taxon>Gunneridae</taxon>
        <taxon>Pentapetalae</taxon>
        <taxon>rosids</taxon>
        <taxon>fabids</taxon>
        <taxon>Rosales</taxon>
        <taxon>Rosaceae</taxon>
        <taxon>Rosoideae</taxon>
        <taxon>Rosoideae incertae sedis</taxon>
        <taxon>Rosa</taxon>
    </lineage>
</organism>
<dbReference type="STRING" id="74649.A0A2P6QNJ3"/>
<evidence type="ECO:0000256" key="1">
    <source>
        <dbReference type="ARBA" id="ARBA00004236"/>
    </source>
</evidence>
<keyword evidence="6" id="KW-0732">Signal</keyword>
<keyword evidence="4" id="KW-0433">Leucine-rich repeat</keyword>
<dbReference type="OMA" id="WNSITFH"/>
<evidence type="ECO:0000313" key="13">
    <source>
        <dbReference type="Proteomes" id="UP000238479"/>
    </source>
</evidence>
<dbReference type="Proteomes" id="UP000238479">
    <property type="component" value="Chromosome 5"/>
</dbReference>
<keyword evidence="13" id="KW-1185">Reference proteome</keyword>
<comment type="similarity">
    <text evidence="2">Belongs to the RLP family.</text>
</comment>
<keyword evidence="7" id="KW-0677">Repeat</keyword>
<evidence type="ECO:0000313" key="12">
    <source>
        <dbReference type="EMBL" id="PRQ35760.1"/>
    </source>
</evidence>
<keyword evidence="9" id="KW-0472">Membrane</keyword>
<evidence type="ECO:0000256" key="10">
    <source>
        <dbReference type="ARBA" id="ARBA00037847"/>
    </source>
</evidence>
<dbReference type="InterPro" id="IPR051502">
    <property type="entry name" value="RLP_Defense_Trigger"/>
</dbReference>
<evidence type="ECO:0000256" key="7">
    <source>
        <dbReference type="ARBA" id="ARBA00022737"/>
    </source>
</evidence>
<feature type="domain" description="Disease resistance R13L4/SHOC-2-like LRR" evidence="11">
    <location>
        <begin position="9"/>
        <end position="195"/>
    </location>
</feature>
<dbReference type="FunFam" id="3.80.10.10:FF:000383">
    <property type="entry name" value="Leucine-rich repeat receptor protein kinase EMS1"/>
    <property type="match status" value="1"/>
</dbReference>
<keyword evidence="5" id="KW-0812">Transmembrane</keyword>
<dbReference type="InterPro" id="IPR032675">
    <property type="entry name" value="LRR_dom_sf"/>
</dbReference>
<sequence>MFGKLPFSLGNLRHLIYLDLSSNEFNDQIPSSFANLTQLAVLRLHENQLSGPIPSCLGNLGKLTVLELDFNKFQGEIPESLLNVASLNKLLLAYNTLSGTVEFLKLLKLLPNLKWVDLSGSNLDVITETRTMNASSIPRLEMLGLGSCNIRQFPNFLRYQDTLKFLNLSWNGIHGQVPKWMWYTSKESLAFLDISHNILSGFDQPPAILPWVQLDGLDLSCSTCSMGHCWYLRYNPWNSITFHTKN</sequence>
<keyword evidence="3" id="KW-1003">Cell membrane</keyword>
<dbReference type="GO" id="GO:0004674">
    <property type="term" value="F:protein serine/threonine kinase activity"/>
    <property type="evidence" value="ECO:0007669"/>
    <property type="project" value="UniProtKB-KW"/>
</dbReference>
<dbReference type="GO" id="GO:0005886">
    <property type="term" value="C:plasma membrane"/>
    <property type="evidence" value="ECO:0007669"/>
    <property type="project" value="UniProtKB-SubCell"/>
</dbReference>
<evidence type="ECO:0000259" key="11">
    <source>
        <dbReference type="Pfam" id="PF23598"/>
    </source>
</evidence>
<dbReference type="SUPFAM" id="SSF52058">
    <property type="entry name" value="L domain-like"/>
    <property type="match status" value="1"/>
</dbReference>
<comment type="caution">
    <text evidence="12">The sequence shown here is derived from an EMBL/GenBank/DDBJ whole genome shotgun (WGS) entry which is preliminary data.</text>
</comment>
<keyword evidence="12" id="KW-0418">Kinase</keyword>
<dbReference type="Gramene" id="PRQ35760">
    <property type="protein sequence ID" value="PRQ35760"/>
    <property type="gene ID" value="RchiOBHm_Chr5g0083451"/>
</dbReference>
<evidence type="ECO:0000256" key="4">
    <source>
        <dbReference type="ARBA" id="ARBA00022614"/>
    </source>
</evidence>
<evidence type="ECO:0000256" key="9">
    <source>
        <dbReference type="ARBA" id="ARBA00023136"/>
    </source>
</evidence>
<dbReference type="EMBL" id="PDCK01000043">
    <property type="protein sequence ID" value="PRQ35760.1"/>
    <property type="molecule type" value="Genomic_DNA"/>
</dbReference>
<evidence type="ECO:0000256" key="5">
    <source>
        <dbReference type="ARBA" id="ARBA00022692"/>
    </source>
</evidence>
<evidence type="ECO:0000256" key="6">
    <source>
        <dbReference type="ARBA" id="ARBA00022729"/>
    </source>
</evidence>
<dbReference type="GO" id="GO:0012505">
    <property type="term" value="C:endomembrane system"/>
    <property type="evidence" value="ECO:0007669"/>
    <property type="project" value="UniProtKB-SubCell"/>
</dbReference>